<dbReference type="GO" id="GO:0016787">
    <property type="term" value="F:hydrolase activity"/>
    <property type="evidence" value="ECO:0007669"/>
    <property type="project" value="UniProtKB-KW"/>
</dbReference>
<evidence type="ECO:0000313" key="2">
    <source>
        <dbReference type="EMBL" id="QQP89731.1"/>
    </source>
</evidence>
<gene>
    <name evidence="2" type="ORF">IGS68_00095</name>
</gene>
<evidence type="ECO:0000313" key="3">
    <source>
        <dbReference type="Proteomes" id="UP000595197"/>
    </source>
</evidence>
<dbReference type="Proteomes" id="UP000595197">
    <property type="component" value="Chromosome"/>
</dbReference>
<name>A0ABX7B9H0_9PROT</name>
<dbReference type="RefSeq" id="WP_201076326.1">
    <property type="nucleotide sequence ID" value="NZ_CP067420.1"/>
</dbReference>
<sequence>MQQDHIKRDTILLPDGRRLGYAEYGDPDGPPVIYCHGFPSCRLEPGMVEISAIRLVALDRPGYGLSDPKPGRRLVDWPADVAAAADALGIGRFAVAGVSGGAPYAAACAALLADRVTGLALICGIAPPNMGWEAGGAAARLMMLDRLPGSATLAVGLGRRLVLGLRSASLLRTLLRFGRLPEADCRVLAGRAGIHVLDSFREALRNGPQGALDDARNFAQPWNFHVGDIAVPTVIWHGDMDNQVPVAAAEVYARLIPHAQLYIKDGEGHFSLVVQYNHSLISSFFAIAERCVLTDVTSAARTFPPAGG</sequence>
<dbReference type="Pfam" id="PF00561">
    <property type="entry name" value="Abhydrolase_1"/>
    <property type="match status" value="1"/>
</dbReference>
<keyword evidence="3" id="KW-1185">Reference proteome</keyword>
<organism evidence="2 3">
    <name type="scientific">Skermanella cutis</name>
    <dbReference type="NCBI Taxonomy" id="2775420"/>
    <lineage>
        <taxon>Bacteria</taxon>
        <taxon>Pseudomonadati</taxon>
        <taxon>Pseudomonadota</taxon>
        <taxon>Alphaproteobacteria</taxon>
        <taxon>Rhodospirillales</taxon>
        <taxon>Azospirillaceae</taxon>
        <taxon>Skermanella</taxon>
    </lineage>
</organism>
<dbReference type="EMBL" id="CP067420">
    <property type="protein sequence ID" value="QQP89731.1"/>
    <property type="molecule type" value="Genomic_DNA"/>
</dbReference>
<dbReference type="PANTHER" id="PTHR45763:SF46">
    <property type="entry name" value="AB HYDROLASE-1 DOMAIN-CONTAINING PROTEIN"/>
    <property type="match status" value="1"/>
</dbReference>
<dbReference type="PANTHER" id="PTHR45763">
    <property type="entry name" value="HYDROLASE, ALPHA/BETA FOLD FAMILY PROTEIN, EXPRESSED-RELATED"/>
    <property type="match status" value="1"/>
</dbReference>
<dbReference type="SUPFAM" id="SSF53474">
    <property type="entry name" value="alpha/beta-Hydrolases"/>
    <property type="match status" value="1"/>
</dbReference>
<protein>
    <submittedName>
        <fullName evidence="2">Alpha/beta hydrolase</fullName>
    </submittedName>
</protein>
<dbReference type="Gene3D" id="3.40.50.1820">
    <property type="entry name" value="alpha/beta hydrolase"/>
    <property type="match status" value="1"/>
</dbReference>
<keyword evidence="2" id="KW-0378">Hydrolase</keyword>
<dbReference type="InterPro" id="IPR000073">
    <property type="entry name" value="AB_hydrolase_1"/>
</dbReference>
<accession>A0ABX7B9H0</accession>
<reference evidence="2" key="1">
    <citation type="submission" date="2021-02" db="EMBL/GenBank/DDBJ databases">
        <title>Skermanella TT6 skin isolate.</title>
        <authorList>
            <person name="Lee K."/>
            <person name="Ganzorig M."/>
        </authorList>
    </citation>
    <scope>NUCLEOTIDE SEQUENCE</scope>
    <source>
        <strain evidence="2">TT6</strain>
    </source>
</reference>
<feature type="domain" description="AB hydrolase-1" evidence="1">
    <location>
        <begin position="30"/>
        <end position="273"/>
    </location>
</feature>
<evidence type="ECO:0000259" key="1">
    <source>
        <dbReference type="Pfam" id="PF00561"/>
    </source>
</evidence>
<proteinExistence type="predicted"/>
<dbReference type="InterPro" id="IPR029058">
    <property type="entry name" value="AB_hydrolase_fold"/>
</dbReference>